<evidence type="ECO:0000256" key="1">
    <source>
        <dbReference type="ARBA" id="ARBA00004651"/>
    </source>
</evidence>
<organism evidence="8 9">
    <name type="scientific">Paractinoplanes hotanensis</name>
    <dbReference type="NCBI Taxonomy" id="2906497"/>
    <lineage>
        <taxon>Bacteria</taxon>
        <taxon>Bacillati</taxon>
        <taxon>Actinomycetota</taxon>
        <taxon>Actinomycetes</taxon>
        <taxon>Micromonosporales</taxon>
        <taxon>Micromonosporaceae</taxon>
        <taxon>Paractinoplanes</taxon>
    </lineage>
</organism>
<feature type="transmembrane region" description="Helical" evidence="7">
    <location>
        <begin position="20"/>
        <end position="42"/>
    </location>
</feature>
<feature type="transmembrane region" description="Helical" evidence="7">
    <location>
        <begin position="291"/>
        <end position="313"/>
    </location>
</feature>
<dbReference type="CDD" id="cd13127">
    <property type="entry name" value="MATE_tuaB_like"/>
    <property type="match status" value="1"/>
</dbReference>
<keyword evidence="6 7" id="KW-0472">Membrane</keyword>
<feature type="transmembrane region" description="Helical" evidence="7">
    <location>
        <begin position="447"/>
        <end position="466"/>
    </location>
</feature>
<evidence type="ECO:0000256" key="4">
    <source>
        <dbReference type="ARBA" id="ARBA00022692"/>
    </source>
</evidence>
<proteinExistence type="inferred from homology"/>
<comment type="subcellular location">
    <subcellularLocation>
        <location evidence="1">Cell membrane</location>
        <topology evidence="1">Multi-pass membrane protein</topology>
    </subcellularLocation>
</comment>
<name>A0ABT0YHA0_9ACTN</name>
<sequence length="478" mass="49407">MSSSVDDPTLISRAGRALGFSFASTAVGRLSTLAIGIALARILGPAEFGTYAVAMVALIAVLSFNELGVSLAIVRWPGDPREIAPTVATLSLGASTLIYLGCYLGAPAFASAMGDSEAVPVVRLLTLAVVFSGLVATPVAMLQREFKQGRKMIADQVTTWASALTSIGCALTGMGAMSLAVGHITGSIAGAVLFVAFEPRAVRPGFDRQKAAALLKFGLPLAGSSIVVFAVSNIDRLIVGVLLGPVPLGLYVLASNLSNWPISVFSQPVRAVAPAALARLQHDPPAMRRTFLSTTGLLTSVTLPVCVLLAASADPLIHLVYGEAWQAAAAVLPWLGLLAMLRILFELVYDYFVVLADTRVVFTVQVVWLVVLIPAVVAGAHYAGAPGAAAGQFAVALAVVLPLYLRELRRVSVPPAAFGRQLLLPVAAAAVVGAVAWAAAAMIPTDLLALAVAGTASLAAIAALVYRMRTTLRGLRGS</sequence>
<feature type="transmembrane region" description="Helical" evidence="7">
    <location>
        <begin position="86"/>
        <end position="109"/>
    </location>
</feature>
<feature type="transmembrane region" description="Helical" evidence="7">
    <location>
        <begin position="388"/>
        <end position="405"/>
    </location>
</feature>
<feature type="transmembrane region" description="Helical" evidence="7">
    <location>
        <begin position="48"/>
        <end position="74"/>
    </location>
</feature>
<keyword evidence="4 7" id="KW-0812">Transmembrane</keyword>
<gene>
    <name evidence="8" type="ORF">LXN57_45825</name>
</gene>
<comment type="caution">
    <text evidence="8">The sequence shown here is derived from an EMBL/GenBank/DDBJ whole genome shotgun (WGS) entry which is preliminary data.</text>
</comment>
<evidence type="ECO:0000256" key="6">
    <source>
        <dbReference type="ARBA" id="ARBA00023136"/>
    </source>
</evidence>
<feature type="transmembrane region" description="Helical" evidence="7">
    <location>
        <begin position="121"/>
        <end position="141"/>
    </location>
</feature>
<dbReference type="EMBL" id="JAMQOL010000086">
    <property type="protein sequence ID" value="MCM4084872.1"/>
    <property type="molecule type" value="Genomic_DNA"/>
</dbReference>
<evidence type="ECO:0000256" key="7">
    <source>
        <dbReference type="SAM" id="Phobius"/>
    </source>
</evidence>
<feature type="transmembrane region" description="Helical" evidence="7">
    <location>
        <begin position="180"/>
        <end position="199"/>
    </location>
</feature>
<evidence type="ECO:0000256" key="3">
    <source>
        <dbReference type="ARBA" id="ARBA00022475"/>
    </source>
</evidence>
<accession>A0ABT0YHA0</accession>
<dbReference type="PANTHER" id="PTHR30250">
    <property type="entry name" value="PST FAMILY PREDICTED COLANIC ACID TRANSPORTER"/>
    <property type="match status" value="1"/>
</dbReference>
<protein>
    <submittedName>
        <fullName evidence="8">Lipopolysaccharide biosynthesis protein</fullName>
    </submittedName>
</protein>
<evidence type="ECO:0000256" key="2">
    <source>
        <dbReference type="ARBA" id="ARBA00007430"/>
    </source>
</evidence>
<dbReference type="InterPro" id="IPR050833">
    <property type="entry name" value="Poly_Biosynth_Transport"/>
</dbReference>
<dbReference type="PANTHER" id="PTHR30250:SF10">
    <property type="entry name" value="LIPOPOLYSACCHARIDE BIOSYNTHESIS PROTEIN WZXC"/>
    <property type="match status" value="1"/>
</dbReference>
<evidence type="ECO:0000313" key="9">
    <source>
        <dbReference type="Proteomes" id="UP001523216"/>
    </source>
</evidence>
<dbReference type="Proteomes" id="UP001523216">
    <property type="component" value="Unassembled WGS sequence"/>
</dbReference>
<evidence type="ECO:0000313" key="8">
    <source>
        <dbReference type="EMBL" id="MCM4084872.1"/>
    </source>
</evidence>
<dbReference type="Pfam" id="PF13440">
    <property type="entry name" value="Polysacc_synt_3"/>
    <property type="match status" value="1"/>
</dbReference>
<keyword evidence="5 7" id="KW-1133">Transmembrane helix</keyword>
<comment type="similarity">
    <text evidence="2">Belongs to the polysaccharide synthase family.</text>
</comment>
<keyword evidence="9" id="KW-1185">Reference proteome</keyword>
<keyword evidence="3" id="KW-1003">Cell membrane</keyword>
<reference evidence="8 9" key="1">
    <citation type="submission" date="2022-06" db="EMBL/GenBank/DDBJ databases">
        <title>Actinoplanes abujensis sp. nov., isolated from Nigerian arid soil.</title>
        <authorList>
            <person name="Ding P."/>
        </authorList>
    </citation>
    <scope>NUCLEOTIDE SEQUENCE [LARGE SCALE GENOMIC DNA]</scope>
    <source>
        <strain evidence="9">TRM88002</strain>
    </source>
</reference>
<feature type="transmembrane region" description="Helical" evidence="7">
    <location>
        <begin position="211"/>
        <end position="231"/>
    </location>
</feature>
<feature type="transmembrane region" description="Helical" evidence="7">
    <location>
        <begin position="325"/>
        <end position="348"/>
    </location>
</feature>
<evidence type="ECO:0000256" key="5">
    <source>
        <dbReference type="ARBA" id="ARBA00022989"/>
    </source>
</evidence>
<feature type="transmembrane region" description="Helical" evidence="7">
    <location>
        <begin position="360"/>
        <end position="382"/>
    </location>
</feature>
<dbReference type="RefSeq" id="WP_251804611.1">
    <property type="nucleotide sequence ID" value="NZ_JAMQOL010000086.1"/>
</dbReference>
<feature type="transmembrane region" description="Helical" evidence="7">
    <location>
        <begin position="417"/>
        <end position="441"/>
    </location>
</feature>